<evidence type="ECO:0000256" key="5">
    <source>
        <dbReference type="ARBA" id="ARBA00023065"/>
    </source>
</evidence>
<comment type="similarity">
    <text evidence="8">Belongs to the MntP (TC 9.B.29) family.</text>
</comment>
<proteinExistence type="inferred from homology"/>
<keyword evidence="5 8" id="KW-0406">Ion transport</keyword>
<dbReference type="AlphaFoldDB" id="C3X8M8"/>
<feature type="transmembrane region" description="Helical" evidence="8">
    <location>
        <begin position="70"/>
        <end position="86"/>
    </location>
</feature>
<evidence type="ECO:0000256" key="7">
    <source>
        <dbReference type="ARBA" id="ARBA00023211"/>
    </source>
</evidence>
<dbReference type="GO" id="GO:0005384">
    <property type="term" value="F:manganese ion transmembrane transporter activity"/>
    <property type="evidence" value="ECO:0007669"/>
    <property type="project" value="UniProtKB-UniRule"/>
</dbReference>
<dbReference type="Pfam" id="PF02659">
    <property type="entry name" value="Mntp"/>
    <property type="match status" value="1"/>
</dbReference>
<dbReference type="GeneID" id="77135509"/>
<evidence type="ECO:0000256" key="8">
    <source>
        <dbReference type="HAMAP-Rule" id="MF_01521"/>
    </source>
</evidence>
<dbReference type="RefSeq" id="WP_005880113.1">
    <property type="nucleotide sequence ID" value="NZ_CP019430.1"/>
</dbReference>
<name>C3X8M8_OXAFO</name>
<keyword evidence="7 8" id="KW-0464">Manganese</keyword>
<gene>
    <name evidence="8" type="primary">mntP</name>
    <name evidence="9" type="ORF">OFBG_00582</name>
</gene>
<keyword evidence="2 8" id="KW-1003">Cell membrane</keyword>
<feature type="transmembrane region" description="Helical" evidence="8">
    <location>
        <begin position="6"/>
        <end position="28"/>
    </location>
</feature>
<keyword evidence="3 8" id="KW-0812">Transmembrane</keyword>
<evidence type="ECO:0000313" key="10">
    <source>
        <dbReference type="Proteomes" id="UP000005089"/>
    </source>
</evidence>
<dbReference type="InterPro" id="IPR022929">
    <property type="entry name" value="Put_MntP"/>
</dbReference>
<dbReference type="OrthoDB" id="9811590at2"/>
<organism evidence="9 10">
    <name type="scientific">Oxalobacter formigenes OXCC13</name>
    <dbReference type="NCBI Taxonomy" id="556269"/>
    <lineage>
        <taxon>Bacteria</taxon>
        <taxon>Pseudomonadati</taxon>
        <taxon>Pseudomonadota</taxon>
        <taxon>Betaproteobacteria</taxon>
        <taxon>Burkholderiales</taxon>
        <taxon>Oxalobacteraceae</taxon>
        <taxon>Oxalobacter</taxon>
    </lineage>
</organism>
<keyword evidence="6 8" id="KW-0472">Membrane</keyword>
<sequence length="194" mass="21319">MSGFEIWGLAFGLAMDGFAVSIASGVSLQRVQWRPILMIALSFCFFQIVNPLVGWLGAFHFRGLIDNVDHWIAFAILAFLGIRMLRESFKVKEDGESKPFDASNPKFVFGMALVTSLDALAVGITFAFMGMSTLSSMIYPLFVIGFVTLVLSFSGVFVGIRFGNLVTKRIRADLWGGLILIVVGIKVLYSSVPF</sequence>
<evidence type="ECO:0000256" key="3">
    <source>
        <dbReference type="ARBA" id="ARBA00022692"/>
    </source>
</evidence>
<evidence type="ECO:0000256" key="2">
    <source>
        <dbReference type="ARBA" id="ARBA00022475"/>
    </source>
</evidence>
<dbReference type="eggNOG" id="COG1971">
    <property type="taxonomic scope" value="Bacteria"/>
</dbReference>
<keyword evidence="1 8" id="KW-0813">Transport</keyword>
<accession>C3X8M8</accession>
<keyword evidence="4 8" id="KW-1133">Transmembrane helix</keyword>
<keyword evidence="10" id="KW-1185">Reference proteome</keyword>
<dbReference type="PANTHER" id="PTHR35529">
    <property type="entry name" value="MANGANESE EFFLUX PUMP MNTP-RELATED"/>
    <property type="match status" value="1"/>
</dbReference>
<dbReference type="GO" id="GO:0005886">
    <property type="term" value="C:plasma membrane"/>
    <property type="evidence" value="ECO:0007669"/>
    <property type="project" value="UniProtKB-SubCell"/>
</dbReference>
<reference evidence="9 10" key="1">
    <citation type="submission" date="2009-02" db="EMBL/GenBank/DDBJ databases">
        <title>The Genome Sequence of Oxalobacter formigenes OXCC13.</title>
        <authorList>
            <consortium name="The Broad Institute Genome Sequencing Platform"/>
            <person name="Ward D."/>
            <person name="Young S.K."/>
            <person name="Kodira C.D."/>
            <person name="Zeng Q."/>
            <person name="Koehrsen M."/>
            <person name="Alvarado L."/>
            <person name="Berlin A."/>
            <person name="Borenstein D."/>
            <person name="Chen Z."/>
            <person name="Engels R."/>
            <person name="Freedman E."/>
            <person name="Gellesch M."/>
            <person name="Goldberg J."/>
            <person name="Griggs A."/>
            <person name="Gujja S."/>
            <person name="Heiman D."/>
            <person name="Hepburn T."/>
            <person name="Howarth C."/>
            <person name="Jen D."/>
            <person name="Larson L."/>
            <person name="Lewis B."/>
            <person name="Mehta T."/>
            <person name="Park D."/>
            <person name="Pearson M."/>
            <person name="Roberts A."/>
            <person name="Saif S."/>
            <person name="Shea T."/>
            <person name="Shenoy N."/>
            <person name="Sisk P."/>
            <person name="Stolte C."/>
            <person name="Sykes S."/>
            <person name="Walk T."/>
            <person name="White J."/>
            <person name="Yandava C."/>
            <person name="Allison M.J."/>
            <person name="Lander E."/>
            <person name="Nusbaum C."/>
            <person name="Galagan J."/>
            <person name="Birren B."/>
        </authorList>
    </citation>
    <scope>NUCLEOTIDE SEQUENCE [LARGE SCALE GENOMIC DNA]</scope>
    <source>
        <strain evidence="9 10">OXCC13</strain>
    </source>
</reference>
<evidence type="ECO:0000313" key="9">
    <source>
        <dbReference type="EMBL" id="EEO29554.1"/>
    </source>
</evidence>
<feature type="transmembrane region" description="Helical" evidence="8">
    <location>
        <begin position="137"/>
        <end position="160"/>
    </location>
</feature>
<dbReference type="HOGENOM" id="CLU_096410_3_0_4"/>
<dbReference type="InterPro" id="IPR003810">
    <property type="entry name" value="Mntp/YtaF"/>
</dbReference>
<comment type="subcellular location">
    <subcellularLocation>
        <location evidence="8">Cell membrane</location>
        <topology evidence="8">Multi-pass membrane protein</topology>
    </subcellularLocation>
</comment>
<dbReference type="HAMAP" id="MF_01521">
    <property type="entry name" value="MntP_pump"/>
    <property type="match status" value="1"/>
</dbReference>
<feature type="transmembrane region" description="Helical" evidence="8">
    <location>
        <begin position="107"/>
        <end position="131"/>
    </location>
</feature>
<evidence type="ECO:0000256" key="4">
    <source>
        <dbReference type="ARBA" id="ARBA00022989"/>
    </source>
</evidence>
<comment type="function">
    <text evidence="8">Probably functions as a manganese efflux pump.</text>
</comment>
<evidence type="ECO:0000256" key="1">
    <source>
        <dbReference type="ARBA" id="ARBA00022448"/>
    </source>
</evidence>
<feature type="transmembrane region" description="Helical" evidence="8">
    <location>
        <begin position="172"/>
        <end position="192"/>
    </location>
</feature>
<dbReference type="EMBL" id="GG658170">
    <property type="protein sequence ID" value="EEO29554.1"/>
    <property type="molecule type" value="Genomic_DNA"/>
</dbReference>
<dbReference type="PANTHER" id="PTHR35529:SF1">
    <property type="entry name" value="MANGANESE EFFLUX PUMP MNTP-RELATED"/>
    <property type="match status" value="1"/>
</dbReference>
<evidence type="ECO:0000256" key="6">
    <source>
        <dbReference type="ARBA" id="ARBA00023136"/>
    </source>
</evidence>
<feature type="transmembrane region" description="Helical" evidence="8">
    <location>
        <begin position="35"/>
        <end position="58"/>
    </location>
</feature>
<protein>
    <recommendedName>
        <fullName evidence="8">Putative manganese efflux pump MntP</fullName>
    </recommendedName>
</protein>
<dbReference type="Proteomes" id="UP000005089">
    <property type="component" value="Unassembled WGS sequence"/>
</dbReference>